<reference evidence="2" key="1">
    <citation type="submission" date="2012-03" db="EMBL/GenBank/DDBJ databases">
        <title>Functional metagenomics reveals considerable lignocellulase gene clusters in the gut microbiome of a wood-feeding higher termite.</title>
        <authorList>
            <person name="Liu N."/>
        </authorList>
    </citation>
    <scope>NUCLEOTIDE SEQUENCE</scope>
</reference>
<accession>A0A806KQS6</accession>
<keyword evidence="2" id="KW-0808">Transferase</keyword>
<dbReference type="Pfam" id="PF01551">
    <property type="entry name" value="Peptidase_M23"/>
    <property type="match status" value="1"/>
</dbReference>
<feature type="domain" description="M23ase beta-sheet core" evidence="1">
    <location>
        <begin position="31"/>
        <end position="125"/>
    </location>
</feature>
<keyword evidence="2" id="KW-0032">Aminotransferase</keyword>
<dbReference type="GO" id="GO:0008483">
    <property type="term" value="F:transaminase activity"/>
    <property type="evidence" value="ECO:0007669"/>
    <property type="project" value="UniProtKB-KW"/>
</dbReference>
<evidence type="ECO:0000259" key="1">
    <source>
        <dbReference type="Pfam" id="PF01551"/>
    </source>
</evidence>
<dbReference type="SUPFAM" id="SSF51261">
    <property type="entry name" value="Duplicated hybrid motif"/>
    <property type="match status" value="1"/>
</dbReference>
<dbReference type="Gene3D" id="2.70.70.10">
    <property type="entry name" value="Glucose Permease (Domain IIA)"/>
    <property type="match status" value="1"/>
</dbReference>
<organism evidence="2">
    <name type="scientific">uncultured bacterium contig00001</name>
    <dbReference type="NCBI Taxonomy" id="1181493"/>
    <lineage>
        <taxon>Bacteria</taxon>
        <taxon>environmental samples</taxon>
    </lineage>
</organism>
<dbReference type="EMBL" id="JQ844228">
    <property type="protein sequence ID" value="AGS53249.1"/>
    <property type="molecule type" value="Genomic_DNA"/>
</dbReference>
<dbReference type="InterPro" id="IPR011055">
    <property type="entry name" value="Dup_hybrid_motif"/>
</dbReference>
<proteinExistence type="predicted"/>
<sequence>MGVTWSISGDRENRVGLYRHNEGIMQEGRTVHVGLDINVPLGSALYSPYDALVAYTDYEAGDGNYGWMVILETSVGGQTLYLLFGHLAQAGRAPAGASLQAGDLIGYVGDFHENGNYFHHTHLQILTPEALDHWTFRALCRPDQVKELDRLCPSPLPLILAMPGVGGIVGR</sequence>
<dbReference type="CDD" id="cd12797">
    <property type="entry name" value="M23_peptidase"/>
    <property type="match status" value="1"/>
</dbReference>
<dbReference type="InterPro" id="IPR016047">
    <property type="entry name" value="M23ase_b-sheet_dom"/>
</dbReference>
<protein>
    <submittedName>
        <fullName evidence="2">Aminotransferase class-III</fullName>
    </submittedName>
</protein>
<dbReference type="AlphaFoldDB" id="A0A806KQS6"/>
<evidence type="ECO:0000313" key="2">
    <source>
        <dbReference type="EMBL" id="AGS53249.1"/>
    </source>
</evidence>
<name>A0A806KQS6_9BACT</name>